<evidence type="ECO:0000256" key="5">
    <source>
        <dbReference type="ARBA" id="ARBA00022898"/>
    </source>
</evidence>
<dbReference type="PANTHER" id="PTHR46383:SF1">
    <property type="entry name" value="ASPARTATE AMINOTRANSFERASE"/>
    <property type="match status" value="1"/>
</dbReference>
<keyword evidence="4" id="KW-0808">Transferase</keyword>
<dbReference type="InterPro" id="IPR004839">
    <property type="entry name" value="Aminotransferase_I/II_large"/>
</dbReference>
<evidence type="ECO:0000259" key="6">
    <source>
        <dbReference type="Pfam" id="PF00155"/>
    </source>
</evidence>
<evidence type="ECO:0000256" key="1">
    <source>
        <dbReference type="ARBA" id="ARBA00001933"/>
    </source>
</evidence>
<dbReference type="RefSeq" id="WP_146739569.1">
    <property type="nucleotide sequence ID" value="NZ_QLSZ01000014.1"/>
</dbReference>
<keyword evidence="5" id="KW-0663">Pyridoxal phosphate</keyword>
<comment type="caution">
    <text evidence="7">The sequence shown here is derived from an EMBL/GenBank/DDBJ whole genome shotgun (WGS) entry which is preliminary data.</text>
</comment>
<dbReference type="InterPro" id="IPR015424">
    <property type="entry name" value="PyrdxlP-dep_Trfase"/>
</dbReference>
<dbReference type="InterPro" id="IPR015422">
    <property type="entry name" value="PyrdxlP-dep_Trfase_small"/>
</dbReference>
<dbReference type="AlphaFoldDB" id="A0A328Y7W8"/>
<comment type="similarity">
    <text evidence="2">Belongs to the class-I pyridoxal-phosphate-dependent aminotransferase family.</text>
</comment>
<dbReference type="GO" id="GO:0030170">
    <property type="term" value="F:pyridoxal phosphate binding"/>
    <property type="evidence" value="ECO:0007669"/>
    <property type="project" value="InterPro"/>
</dbReference>
<dbReference type="GO" id="GO:0008483">
    <property type="term" value="F:transaminase activity"/>
    <property type="evidence" value="ECO:0007669"/>
    <property type="project" value="UniProtKB-KW"/>
</dbReference>
<gene>
    <name evidence="7" type="ORF">CLV55_11442</name>
</gene>
<dbReference type="OrthoDB" id="9802872at2"/>
<sequence length="122" mass="13417">MIEGVSTLSQITASVALEKAWNWKEGYIQNLDKNRKLATEIINNSSLLQTSCPEATFVIFPKIICDISSEEFVKKALEKGKVAIVPGSESWIGPGAQGHVRICFSTATSILEEGLHRILHSF</sequence>
<evidence type="ECO:0000256" key="3">
    <source>
        <dbReference type="ARBA" id="ARBA00022576"/>
    </source>
</evidence>
<evidence type="ECO:0000256" key="4">
    <source>
        <dbReference type="ARBA" id="ARBA00022679"/>
    </source>
</evidence>
<dbReference type="EMBL" id="QLSZ01000014">
    <property type="protein sequence ID" value="RAR69999.1"/>
    <property type="molecule type" value="Genomic_DNA"/>
</dbReference>
<keyword evidence="3" id="KW-0032">Aminotransferase</keyword>
<dbReference type="GO" id="GO:0006520">
    <property type="term" value="P:amino acid metabolic process"/>
    <property type="evidence" value="ECO:0007669"/>
    <property type="project" value="InterPro"/>
</dbReference>
<dbReference type="Proteomes" id="UP000248840">
    <property type="component" value="Unassembled WGS sequence"/>
</dbReference>
<name>A0A328Y7W8_9FLAO</name>
<evidence type="ECO:0000313" key="8">
    <source>
        <dbReference type="Proteomes" id="UP000248840"/>
    </source>
</evidence>
<proteinExistence type="inferred from homology"/>
<keyword evidence="8" id="KW-1185">Reference proteome</keyword>
<reference evidence="7 8" key="1">
    <citation type="submission" date="2018-06" db="EMBL/GenBank/DDBJ databases">
        <title>Genomic Encyclopedia of Archaeal and Bacterial Type Strains, Phase II (KMG-II): from individual species to whole genera.</title>
        <authorList>
            <person name="Goeker M."/>
        </authorList>
    </citation>
    <scope>NUCLEOTIDE SEQUENCE [LARGE SCALE GENOMIC DNA]</scope>
    <source>
        <strain evidence="7 8">DSM 25663</strain>
    </source>
</reference>
<evidence type="ECO:0000313" key="7">
    <source>
        <dbReference type="EMBL" id="RAR69999.1"/>
    </source>
</evidence>
<dbReference type="SUPFAM" id="SSF53383">
    <property type="entry name" value="PLP-dependent transferases"/>
    <property type="match status" value="1"/>
</dbReference>
<dbReference type="PANTHER" id="PTHR46383">
    <property type="entry name" value="ASPARTATE AMINOTRANSFERASE"/>
    <property type="match status" value="1"/>
</dbReference>
<feature type="domain" description="Aminotransferase class I/classII large" evidence="6">
    <location>
        <begin position="6"/>
        <end position="118"/>
    </location>
</feature>
<accession>A0A328Y7W8</accession>
<organism evidence="7 8">
    <name type="scientific">Flavobacterium aciduliphilum</name>
    <dbReference type="NCBI Taxonomy" id="1101402"/>
    <lineage>
        <taxon>Bacteria</taxon>
        <taxon>Pseudomonadati</taxon>
        <taxon>Bacteroidota</taxon>
        <taxon>Flavobacteriia</taxon>
        <taxon>Flavobacteriales</taxon>
        <taxon>Flavobacteriaceae</taxon>
        <taxon>Flavobacterium</taxon>
    </lineage>
</organism>
<evidence type="ECO:0000256" key="2">
    <source>
        <dbReference type="ARBA" id="ARBA00007441"/>
    </source>
</evidence>
<dbReference type="Pfam" id="PF00155">
    <property type="entry name" value="Aminotran_1_2"/>
    <property type="match status" value="1"/>
</dbReference>
<dbReference type="Gene3D" id="3.90.1150.10">
    <property type="entry name" value="Aspartate Aminotransferase, domain 1"/>
    <property type="match status" value="1"/>
</dbReference>
<dbReference type="InterPro" id="IPR050596">
    <property type="entry name" value="AspAT/PAT-like"/>
</dbReference>
<protein>
    <recommendedName>
        <fullName evidence="6">Aminotransferase class I/classII large domain-containing protein</fullName>
    </recommendedName>
</protein>
<comment type="cofactor">
    <cofactor evidence="1">
        <name>pyridoxal 5'-phosphate</name>
        <dbReference type="ChEBI" id="CHEBI:597326"/>
    </cofactor>
</comment>